<sequence>MATAVKAPTEPFSAQRRDVSHDVNDPVAHRVSDETARMQRLSARAGIVAQPTTANERDLAERLKTLDMFQALKHGKFPNNQKLRELLDKMINSPSIEQRKSLMSEDGQQLLEDFRNLLRTVQKTIQTKNADELFQSLFYHLHNLSTPSVNREQTAEMQGKVDTQQLKEEAKGGAESLWKIGHLILLNGEFRNMMNEMIQLAQEIFSDTATKVSGVASDAGQTAQSFGQNISEKAQAFGDEAQRFSEQAQSMADPQRQREMMNEMSQRDTYNERREGLMENLQQTSATVSVDEGGKTARLKPHTDLGTGAGMSVDKEPRVGENVRQTSENLKERTKMQGKKFQQGMKEQASAAQTYLQEKMPPEKQEEYIMRLKNVLYQVQQHPDYQRAIDAIIRLFQSWGDVLMESSQGAGGVASETTGQIQSDPNWNNAVQEAKTIIEDWAQGMSLDPLIEKVGNIVTDVKNDSALRDYYDEAINYMYKLVKEPGYVNDEVSTTDGKKLIEKGRDVTQGRYRNHINELLEEGRTIMKAMAEDPMAVEIEDRMKQIHQDLWYDKDGNAAFKPHLLNDMRLTLLPALLEQIKLLPIPHIEYSDEQFDVAVENVILSGETLMPSIVEMKMENYACFSPMSDVRNVDQQTVMIRLSQIQAVMNDVVFYYKRKAGFPKISDRGVATLILGGKGMDITIRVTTNSSDPNHCFNVTQCRCLIDHLSVRIHDSRHNLLYLTMHPMVIGIVRRQIAKAIETKITALLQDADEKLTRTLYRKNQELARREFEQKLTSQGMQPDTQPSEAPTGEVRRGIIGTIVAIVNSNLKTKVASKRSTERTKESSDNRLYGPTQRTPVVV</sequence>
<dbReference type="EMBL" id="JABAYA010000011">
    <property type="protein sequence ID" value="KAF7731245.1"/>
    <property type="molecule type" value="Genomic_DNA"/>
</dbReference>
<dbReference type="InterPro" id="IPR017943">
    <property type="entry name" value="Bactericidal_perm-incr_a/b_dom"/>
</dbReference>
<protein>
    <submittedName>
        <fullName evidence="4">Uncharacterized protein</fullName>
    </submittedName>
</protein>
<name>A0A8H7BS06_9FUNG</name>
<feature type="region of interest" description="Disordered" evidence="1">
    <location>
        <begin position="814"/>
        <end position="843"/>
    </location>
</feature>
<evidence type="ECO:0000256" key="1">
    <source>
        <dbReference type="SAM" id="MobiDB-lite"/>
    </source>
</evidence>
<evidence type="ECO:0000259" key="2">
    <source>
        <dbReference type="Pfam" id="PF14613"/>
    </source>
</evidence>
<dbReference type="OrthoDB" id="19394at2759"/>
<dbReference type="InterPro" id="IPR027842">
    <property type="entry name" value="HAM1-like_C"/>
</dbReference>
<feature type="region of interest" description="Disordered" evidence="1">
    <location>
        <begin position="285"/>
        <end position="315"/>
    </location>
</feature>
<gene>
    <name evidence="4" type="ORF">EC973_000661</name>
</gene>
<comment type="caution">
    <text evidence="4">The sequence shown here is derived from an EMBL/GenBank/DDBJ whole genome shotgun (WGS) entry which is preliminary data.</text>
</comment>
<keyword evidence="5" id="KW-1185">Reference proteome</keyword>
<evidence type="ECO:0000259" key="3">
    <source>
        <dbReference type="Pfam" id="PF19343"/>
    </source>
</evidence>
<dbReference type="PANTHER" id="PTHR31138">
    <property type="entry name" value="CHROMOSOME 19, WHOLE GENOME SHOTGUN SEQUENCE"/>
    <property type="match status" value="1"/>
</dbReference>
<evidence type="ECO:0000313" key="4">
    <source>
        <dbReference type="EMBL" id="KAF7731245.1"/>
    </source>
</evidence>
<feature type="compositionally biased region" description="Polar residues" evidence="1">
    <location>
        <begin position="775"/>
        <end position="789"/>
    </location>
</feature>
<dbReference type="PANTHER" id="PTHR31138:SF1">
    <property type="entry name" value="PDZ DOMAIN-CONTAINING PROTEIN"/>
    <property type="match status" value="1"/>
</dbReference>
<dbReference type="GO" id="GO:0008289">
    <property type="term" value="F:lipid binding"/>
    <property type="evidence" value="ECO:0007669"/>
    <property type="project" value="InterPro"/>
</dbReference>
<feature type="domain" description="HAM1-like N-terminal" evidence="3">
    <location>
        <begin position="48"/>
        <end position="691"/>
    </location>
</feature>
<dbReference type="AlphaFoldDB" id="A0A8H7BS06"/>
<proteinExistence type="predicted"/>
<dbReference type="Pfam" id="PF14613">
    <property type="entry name" value="HAM1_C"/>
    <property type="match status" value="1"/>
</dbReference>
<feature type="compositionally biased region" description="Basic and acidic residues" evidence="1">
    <location>
        <begin position="819"/>
        <end position="829"/>
    </location>
</feature>
<dbReference type="Pfam" id="PF19343">
    <property type="entry name" value="HAM1_N"/>
    <property type="match status" value="1"/>
</dbReference>
<accession>A0A8H7BS06</accession>
<feature type="region of interest" description="Disordered" evidence="1">
    <location>
        <begin position="1"/>
        <end position="20"/>
    </location>
</feature>
<reference evidence="4" key="1">
    <citation type="submission" date="2020-01" db="EMBL/GenBank/DDBJ databases">
        <title>Genome Sequencing of Three Apophysomyces-Like Fungal Strains Confirms a Novel Fungal Genus in the Mucoromycota with divergent Burkholderia-like Endosymbiotic Bacteria.</title>
        <authorList>
            <person name="Stajich J.E."/>
            <person name="Macias A.M."/>
            <person name="Carter-House D."/>
            <person name="Lovett B."/>
            <person name="Kasson L.R."/>
            <person name="Berry K."/>
            <person name="Grigoriev I."/>
            <person name="Chang Y."/>
            <person name="Spatafora J."/>
            <person name="Kasson M.T."/>
        </authorList>
    </citation>
    <scope>NUCLEOTIDE SEQUENCE</scope>
    <source>
        <strain evidence="4">NRRL A-21654</strain>
    </source>
</reference>
<dbReference type="Proteomes" id="UP000605846">
    <property type="component" value="Unassembled WGS sequence"/>
</dbReference>
<organism evidence="4 5">
    <name type="scientific">Apophysomyces ossiformis</name>
    <dbReference type="NCBI Taxonomy" id="679940"/>
    <lineage>
        <taxon>Eukaryota</taxon>
        <taxon>Fungi</taxon>
        <taxon>Fungi incertae sedis</taxon>
        <taxon>Mucoromycota</taxon>
        <taxon>Mucoromycotina</taxon>
        <taxon>Mucoromycetes</taxon>
        <taxon>Mucorales</taxon>
        <taxon>Mucorineae</taxon>
        <taxon>Mucoraceae</taxon>
        <taxon>Apophysomyces</taxon>
    </lineage>
</organism>
<dbReference type="SUPFAM" id="SSF55394">
    <property type="entry name" value="Bactericidal permeability-increasing protein, BPI"/>
    <property type="match status" value="1"/>
</dbReference>
<dbReference type="Gene3D" id="3.15.10.10">
    <property type="entry name" value="Bactericidal permeability-increasing protein, domain 1"/>
    <property type="match status" value="1"/>
</dbReference>
<evidence type="ECO:0000313" key="5">
    <source>
        <dbReference type="Proteomes" id="UP000605846"/>
    </source>
</evidence>
<dbReference type="InterPro" id="IPR045967">
    <property type="entry name" value="HAM1-like_N"/>
</dbReference>
<feature type="domain" description="HAM1-like C-terminal" evidence="2">
    <location>
        <begin position="706"/>
        <end position="758"/>
    </location>
</feature>
<feature type="region of interest" description="Disordered" evidence="1">
    <location>
        <begin position="774"/>
        <end position="794"/>
    </location>
</feature>